<dbReference type="GO" id="GO:0022625">
    <property type="term" value="C:cytosolic large ribosomal subunit"/>
    <property type="evidence" value="ECO:0007669"/>
    <property type="project" value="TreeGrafter"/>
</dbReference>
<dbReference type="InterPro" id="IPR020930">
    <property type="entry name" value="Ribosomal_uL5_bac-type"/>
</dbReference>
<evidence type="ECO:0000256" key="5">
    <source>
        <dbReference type="HAMAP-Rule" id="MF_01334"/>
    </source>
</evidence>
<gene>
    <name evidence="5" type="primary">rplY</name>
    <name evidence="5" type="synonym">ctc</name>
    <name evidence="8" type="ORF">INS88_08705</name>
</gene>
<dbReference type="InterPro" id="IPR020057">
    <property type="entry name" value="Ribosomal_bL25_b-dom"/>
</dbReference>
<keyword evidence="2 5" id="KW-0694">RNA-binding</keyword>
<dbReference type="GO" id="GO:0006412">
    <property type="term" value="P:translation"/>
    <property type="evidence" value="ECO:0007669"/>
    <property type="project" value="UniProtKB-UniRule"/>
</dbReference>
<dbReference type="Gene3D" id="2.40.240.10">
    <property type="entry name" value="Ribosomal Protein L25, Chain P"/>
    <property type="match status" value="1"/>
</dbReference>
<dbReference type="Pfam" id="PF01386">
    <property type="entry name" value="Ribosomal_L25p"/>
    <property type="match status" value="1"/>
</dbReference>
<dbReference type="PANTHER" id="PTHR33284">
    <property type="entry name" value="RIBOSOMAL PROTEIN L25/GLN-TRNA SYNTHETASE, ANTI-CODON-BINDING DOMAIN-CONTAINING PROTEIN"/>
    <property type="match status" value="1"/>
</dbReference>
<dbReference type="NCBIfam" id="NF004131">
    <property type="entry name" value="PRK05618.2-1"/>
    <property type="match status" value="1"/>
</dbReference>
<dbReference type="InterPro" id="IPR029751">
    <property type="entry name" value="Ribosomal_L25_dom"/>
</dbReference>
<evidence type="ECO:0000256" key="3">
    <source>
        <dbReference type="ARBA" id="ARBA00022980"/>
    </source>
</evidence>
<evidence type="ECO:0000313" key="8">
    <source>
        <dbReference type="EMBL" id="QOR45333.1"/>
    </source>
</evidence>
<dbReference type="PANTHER" id="PTHR33284:SF1">
    <property type="entry name" value="RIBOSOMAL PROTEIN L25_GLN-TRNA SYNTHETASE, ANTI-CODON-BINDING DOMAIN-CONTAINING PROTEIN"/>
    <property type="match status" value="1"/>
</dbReference>
<dbReference type="AlphaFoldDB" id="A0A7M1QU13"/>
<sequence>MEKQILEITERTEFGKGASRRIRREGGMPVVVYGHGEEPKHYVVDYHTAFLMVRGNANALITLKSDSAEQLVMVKDVQRNPLSRVIEHMDLLRVKADEKVAVDVPVVVEGEPAGDAIATVELMTLAVEAPVREIPEAITIDVEGAEDGANITIADVKFPAGVTTELAQDEVVVVIAVPQVETLPEDGEAAEGAVDEASAADAE</sequence>
<reference evidence="8 9" key="1">
    <citation type="submission" date="2020-10" db="EMBL/GenBank/DDBJ databases">
        <title>Trueperella pecoris sp. nov. isolated from bovine and porcine specimens.</title>
        <authorList>
            <person name="Schoenecker L."/>
            <person name="Schnydrig P."/>
            <person name="Brodard I."/>
            <person name="Thomann A."/>
            <person name="Hemphill A."/>
            <person name="Rodriguez-Campos S."/>
            <person name="Perreten V."/>
            <person name="Jores J."/>
            <person name="Kittl S."/>
        </authorList>
    </citation>
    <scope>NUCLEOTIDE SEQUENCE [LARGE SCALE GENOMIC DNA]</scope>
    <source>
        <strain evidence="8 9">15A0121</strain>
    </source>
</reference>
<keyword evidence="3 5" id="KW-0689">Ribosomal protein</keyword>
<evidence type="ECO:0000256" key="2">
    <source>
        <dbReference type="ARBA" id="ARBA00022884"/>
    </source>
</evidence>
<keyword evidence="9" id="KW-1185">Reference proteome</keyword>
<dbReference type="GO" id="GO:0003735">
    <property type="term" value="F:structural constituent of ribosome"/>
    <property type="evidence" value="ECO:0007669"/>
    <property type="project" value="InterPro"/>
</dbReference>
<evidence type="ECO:0000259" key="7">
    <source>
        <dbReference type="Pfam" id="PF14693"/>
    </source>
</evidence>
<accession>A0A7M1QU13</accession>
<dbReference type="Pfam" id="PF14693">
    <property type="entry name" value="Ribosomal_TL5_C"/>
    <property type="match status" value="1"/>
</dbReference>
<feature type="domain" description="Large ribosomal subunit protein bL25 L25" evidence="6">
    <location>
        <begin position="6"/>
        <end position="91"/>
    </location>
</feature>
<dbReference type="InterPro" id="IPR037121">
    <property type="entry name" value="Ribosomal_bL25_C"/>
</dbReference>
<accession>A0A8A5U6Z3</accession>
<evidence type="ECO:0000259" key="6">
    <source>
        <dbReference type="Pfam" id="PF01386"/>
    </source>
</evidence>
<dbReference type="RefSeq" id="WP_197550945.1">
    <property type="nucleotide sequence ID" value="NZ_CP063213.1"/>
</dbReference>
<dbReference type="InterPro" id="IPR020056">
    <property type="entry name" value="Rbsml_bL25/Gln-tRNA_synth_N"/>
</dbReference>
<evidence type="ECO:0000256" key="4">
    <source>
        <dbReference type="ARBA" id="ARBA00023274"/>
    </source>
</evidence>
<name>A0A7M1QU13_9ACTO</name>
<keyword evidence="1 5" id="KW-0699">rRNA-binding</keyword>
<evidence type="ECO:0000313" key="9">
    <source>
        <dbReference type="Proteomes" id="UP000595053"/>
    </source>
</evidence>
<dbReference type="EMBL" id="CP063213">
    <property type="protein sequence ID" value="QOR45333.1"/>
    <property type="molecule type" value="Genomic_DNA"/>
</dbReference>
<dbReference type="Proteomes" id="UP000595053">
    <property type="component" value="Chromosome"/>
</dbReference>
<keyword evidence="4 5" id="KW-0687">Ribonucleoprotein</keyword>
<dbReference type="InterPro" id="IPR001021">
    <property type="entry name" value="Ribosomal_bL25_long"/>
</dbReference>
<dbReference type="GO" id="GO:0008097">
    <property type="term" value="F:5S rRNA binding"/>
    <property type="evidence" value="ECO:0007669"/>
    <property type="project" value="InterPro"/>
</dbReference>
<dbReference type="HAMAP" id="MF_01334">
    <property type="entry name" value="Ribosomal_bL25_CTC"/>
    <property type="match status" value="1"/>
</dbReference>
<dbReference type="SUPFAM" id="SSF50715">
    <property type="entry name" value="Ribosomal protein L25-like"/>
    <property type="match status" value="1"/>
</dbReference>
<comment type="subunit">
    <text evidence="5">Part of the 50S ribosomal subunit; part of the 5S rRNA/L5/L18/L25 subcomplex. Contacts the 5S rRNA. Binds to the 5S rRNA independently of L5 and L18.</text>
</comment>
<dbReference type="Gene3D" id="2.170.120.20">
    <property type="entry name" value="Ribosomal protein L25, beta domain"/>
    <property type="match status" value="1"/>
</dbReference>
<dbReference type="CDD" id="cd00495">
    <property type="entry name" value="Ribosomal_L25_TL5_CTC"/>
    <property type="match status" value="1"/>
</dbReference>
<protein>
    <recommendedName>
        <fullName evidence="5">Large ribosomal subunit protein bL25</fullName>
    </recommendedName>
    <alternativeName>
        <fullName evidence="5">General stress protein CTC</fullName>
    </alternativeName>
</protein>
<comment type="similarity">
    <text evidence="5">Belongs to the bacterial ribosomal protein bL25 family. CTC subfamily.</text>
</comment>
<feature type="domain" description="Large ribosomal subunit protein bL25 beta" evidence="7">
    <location>
        <begin position="99"/>
        <end position="178"/>
    </location>
</feature>
<organism evidence="8 9">
    <name type="scientific">Trueperella pecoris</name>
    <dbReference type="NCBI Taxonomy" id="2733571"/>
    <lineage>
        <taxon>Bacteria</taxon>
        <taxon>Bacillati</taxon>
        <taxon>Actinomycetota</taxon>
        <taxon>Actinomycetes</taxon>
        <taxon>Actinomycetales</taxon>
        <taxon>Actinomycetaceae</taxon>
        <taxon>Trueperella</taxon>
    </lineage>
</organism>
<dbReference type="NCBIfam" id="TIGR00731">
    <property type="entry name" value="bL25_bact_ctc"/>
    <property type="match status" value="1"/>
</dbReference>
<evidence type="ECO:0000256" key="1">
    <source>
        <dbReference type="ARBA" id="ARBA00022730"/>
    </source>
</evidence>
<proteinExistence type="inferred from homology"/>
<comment type="function">
    <text evidence="5">This is one of the proteins that binds to the 5S RNA in the ribosome where it forms part of the central protuberance.</text>
</comment>
<dbReference type="InterPro" id="IPR011035">
    <property type="entry name" value="Ribosomal_bL25/Gln-tRNA_synth"/>
</dbReference>